<feature type="transmembrane region" description="Helical" evidence="1">
    <location>
        <begin position="197"/>
        <end position="218"/>
    </location>
</feature>
<keyword evidence="1" id="KW-1133">Transmembrane helix</keyword>
<reference evidence="2 3" key="1">
    <citation type="submission" date="2023-03" db="EMBL/GenBank/DDBJ databases">
        <title>Paludisphaera mucosa sp. nov. a novel planctomycete from northern fen.</title>
        <authorList>
            <person name="Ivanova A."/>
        </authorList>
    </citation>
    <scope>NUCLEOTIDE SEQUENCE [LARGE SCALE GENOMIC DNA]</scope>
    <source>
        <strain evidence="2 3">Pla2</strain>
    </source>
</reference>
<feature type="transmembrane region" description="Helical" evidence="1">
    <location>
        <begin position="351"/>
        <end position="368"/>
    </location>
</feature>
<dbReference type="RefSeq" id="WP_277859850.1">
    <property type="nucleotide sequence ID" value="NZ_JARRAG010000001.1"/>
</dbReference>
<evidence type="ECO:0000313" key="3">
    <source>
        <dbReference type="Proteomes" id="UP001216907"/>
    </source>
</evidence>
<evidence type="ECO:0000256" key="1">
    <source>
        <dbReference type="SAM" id="Phobius"/>
    </source>
</evidence>
<dbReference type="EMBL" id="JARRAG010000001">
    <property type="protein sequence ID" value="MDG3003500.1"/>
    <property type="molecule type" value="Genomic_DNA"/>
</dbReference>
<gene>
    <name evidence="2" type="ORF">PZE19_06960</name>
</gene>
<feature type="transmembrane region" description="Helical" evidence="1">
    <location>
        <begin position="319"/>
        <end position="339"/>
    </location>
</feature>
<evidence type="ECO:0008006" key="4">
    <source>
        <dbReference type="Google" id="ProtNLM"/>
    </source>
</evidence>
<keyword evidence="1" id="KW-0812">Transmembrane</keyword>
<proteinExistence type="predicted"/>
<feature type="transmembrane region" description="Helical" evidence="1">
    <location>
        <begin position="100"/>
        <end position="117"/>
    </location>
</feature>
<keyword evidence="3" id="KW-1185">Reference proteome</keyword>
<name>A0ABT6F7E9_9BACT</name>
<accession>A0ABT6F7E9</accession>
<feature type="transmembrane region" description="Helical" evidence="1">
    <location>
        <begin position="291"/>
        <end position="313"/>
    </location>
</feature>
<sequence length="530" mass="58804">MSWMLVALGIVVRLVRYLVDYPIWHDEAFLAASLWDRGFGDLAARPLEYGQVAPWLFMAIERLFVQALGYSELTLRLFPTICSVASVVVFRHLISRVVRGWGLVLATGVLACAFYPIRHGNEIKPYASDLLAAILILTFAVEYLRRPDSPRWWWIGAAALPVLLGVSYPAVFVSGGVCAATAPGILLRGSTRVRAAFVAYGLVMVASFLSIYLAATVVQQREMGSHYRFGYWKDSFPPLDSPAWIPVWLLDQHAGNLMGYPVGERRGGSTATLICAIAGITALWRAGRRTLAATLTAPFALGLTAAFLGRYPYGGEARIVQYLAPTACLAAGLGMAVLASRIRRPRLAIRIPRILLSALVLLGLGLIVKDVVRPYRVAKDVRSRDFARRFWTEQARDADLACAKADFGLEIDPHTWEAGMSAVYLFHQRLYSPRHRAKAPFAPNPLHIFEKRPLRLVLFRDYEADHPAVQAWLAEMGRDYTLISTKSFVVDPASSRESWLRDAYGVFDFVSREGSTTARGADSPASPRRF</sequence>
<dbReference type="Proteomes" id="UP001216907">
    <property type="component" value="Unassembled WGS sequence"/>
</dbReference>
<keyword evidence="1" id="KW-0472">Membrane</keyword>
<feature type="transmembrane region" description="Helical" evidence="1">
    <location>
        <begin position="267"/>
        <end position="284"/>
    </location>
</feature>
<evidence type="ECO:0000313" key="2">
    <source>
        <dbReference type="EMBL" id="MDG3003500.1"/>
    </source>
</evidence>
<comment type="caution">
    <text evidence="2">The sequence shown here is derived from an EMBL/GenBank/DDBJ whole genome shotgun (WGS) entry which is preliminary data.</text>
</comment>
<feature type="transmembrane region" description="Helical" evidence="1">
    <location>
        <begin position="77"/>
        <end position="94"/>
    </location>
</feature>
<protein>
    <recommendedName>
        <fullName evidence="4">Glycosyltransferase RgtA/B/C/D-like domain-containing protein</fullName>
    </recommendedName>
</protein>
<feature type="transmembrane region" description="Helical" evidence="1">
    <location>
        <begin position="152"/>
        <end position="185"/>
    </location>
</feature>
<organism evidence="2 3">
    <name type="scientific">Paludisphaera mucosa</name>
    <dbReference type="NCBI Taxonomy" id="3030827"/>
    <lineage>
        <taxon>Bacteria</taxon>
        <taxon>Pseudomonadati</taxon>
        <taxon>Planctomycetota</taxon>
        <taxon>Planctomycetia</taxon>
        <taxon>Isosphaerales</taxon>
        <taxon>Isosphaeraceae</taxon>
        <taxon>Paludisphaera</taxon>
    </lineage>
</organism>